<sequence length="219" mass="23921">MAGQFPWTAETPELDYATTESSGERIEEFHSPPTPEAQIAGLASCPGDFVDSFAGTQYGYESGADEEILQNDFDEEATCALHATIGFEGQQAANGTFYLPYPAQRLGFEQVHTIGATTTGHDLLATPSAIPFEGAPFVQPIESVPFNERMFQLWSRSHDHQRRPQYIELPFTKALVTRSIEPFSLASHASLSVGNTKAQSPHLSSNRIGTQISPARCDL</sequence>
<feature type="compositionally biased region" description="Polar residues" evidence="1">
    <location>
        <begin position="195"/>
        <end position="213"/>
    </location>
</feature>
<dbReference type="EMBL" id="PNEN01000501">
    <property type="protein sequence ID" value="PPJ57154.1"/>
    <property type="molecule type" value="Genomic_DNA"/>
</dbReference>
<evidence type="ECO:0000256" key="1">
    <source>
        <dbReference type="SAM" id="MobiDB-lite"/>
    </source>
</evidence>
<protein>
    <submittedName>
        <fullName evidence="2">Uncharacterized protein</fullName>
    </submittedName>
</protein>
<dbReference type="OrthoDB" id="3643496at2759"/>
<comment type="caution">
    <text evidence="2">The sequence shown here is derived from an EMBL/GenBank/DDBJ whole genome shotgun (WGS) entry which is preliminary data.</text>
</comment>
<dbReference type="AlphaFoldDB" id="A0A2S6CBN4"/>
<organism evidence="2 3">
    <name type="scientific">Cercospora berteroae</name>
    <dbReference type="NCBI Taxonomy" id="357750"/>
    <lineage>
        <taxon>Eukaryota</taxon>
        <taxon>Fungi</taxon>
        <taxon>Dikarya</taxon>
        <taxon>Ascomycota</taxon>
        <taxon>Pezizomycotina</taxon>
        <taxon>Dothideomycetes</taxon>
        <taxon>Dothideomycetidae</taxon>
        <taxon>Mycosphaerellales</taxon>
        <taxon>Mycosphaerellaceae</taxon>
        <taxon>Cercospora</taxon>
    </lineage>
</organism>
<name>A0A2S6CBN4_9PEZI</name>
<dbReference type="Proteomes" id="UP000237631">
    <property type="component" value="Unassembled WGS sequence"/>
</dbReference>
<proteinExistence type="predicted"/>
<accession>A0A2S6CBN4</accession>
<evidence type="ECO:0000313" key="3">
    <source>
        <dbReference type="Proteomes" id="UP000237631"/>
    </source>
</evidence>
<evidence type="ECO:0000313" key="2">
    <source>
        <dbReference type="EMBL" id="PPJ57154.1"/>
    </source>
</evidence>
<gene>
    <name evidence="2" type="ORF">CBER1_08447</name>
</gene>
<feature type="region of interest" description="Disordered" evidence="1">
    <location>
        <begin position="195"/>
        <end position="219"/>
    </location>
</feature>
<reference evidence="3" key="1">
    <citation type="journal article" date="2017" name="bioRxiv">
        <title>Conservation of a gene cluster reveals novel cercosporin biosynthetic mechanisms and extends production to the genus Colletotrichum.</title>
        <authorList>
            <person name="de Jonge R."/>
            <person name="Ebert M.K."/>
            <person name="Huitt-Roehl C.R."/>
            <person name="Pal P."/>
            <person name="Suttle J.C."/>
            <person name="Spanner R.E."/>
            <person name="Neubauer J.D."/>
            <person name="Jurick W.M.II."/>
            <person name="Stott K.A."/>
            <person name="Secor G.A."/>
            <person name="Thomma B.P.H.J."/>
            <person name="Van de Peer Y."/>
            <person name="Townsend C.A."/>
            <person name="Bolton M.D."/>
        </authorList>
    </citation>
    <scope>NUCLEOTIDE SEQUENCE [LARGE SCALE GENOMIC DNA]</scope>
    <source>
        <strain evidence="3">CBS538.71</strain>
    </source>
</reference>
<keyword evidence="3" id="KW-1185">Reference proteome</keyword>